<dbReference type="CDD" id="cd05685">
    <property type="entry name" value="S1_Tex"/>
    <property type="match status" value="1"/>
</dbReference>
<evidence type="ECO:0000313" key="2">
    <source>
        <dbReference type="EMBL" id="MFC4805129.1"/>
    </source>
</evidence>
<evidence type="ECO:0000259" key="1">
    <source>
        <dbReference type="PROSITE" id="PS50126"/>
    </source>
</evidence>
<feature type="domain" description="S1 motif" evidence="1">
    <location>
        <begin position="644"/>
        <end position="713"/>
    </location>
</feature>
<dbReference type="SUPFAM" id="SSF50249">
    <property type="entry name" value="Nucleic acid-binding proteins"/>
    <property type="match status" value="1"/>
</dbReference>
<accession>A0ABV9QLP4</accession>
<dbReference type="InterPro" id="IPR041692">
    <property type="entry name" value="HHH_9"/>
</dbReference>
<dbReference type="InterPro" id="IPR006641">
    <property type="entry name" value="YqgF/RNaseH-like_dom"/>
</dbReference>
<dbReference type="SUPFAM" id="SSF158832">
    <property type="entry name" value="Tex N-terminal region-like"/>
    <property type="match status" value="1"/>
</dbReference>
<reference evidence="3" key="1">
    <citation type="journal article" date="2019" name="Int. J. Syst. Evol. Microbiol.">
        <title>The Global Catalogue of Microorganisms (GCM) 10K type strain sequencing project: providing services to taxonomists for standard genome sequencing and annotation.</title>
        <authorList>
            <consortium name="The Broad Institute Genomics Platform"/>
            <consortium name="The Broad Institute Genome Sequencing Center for Infectious Disease"/>
            <person name="Wu L."/>
            <person name="Ma J."/>
        </authorList>
    </citation>
    <scope>NUCLEOTIDE SEQUENCE [LARGE SCALE GENOMIC DNA]</scope>
    <source>
        <strain evidence="3">CCUG 46385</strain>
    </source>
</reference>
<organism evidence="2 3">
    <name type="scientific">Filifactor villosus</name>
    <dbReference type="NCBI Taxonomy" id="29374"/>
    <lineage>
        <taxon>Bacteria</taxon>
        <taxon>Bacillati</taxon>
        <taxon>Bacillota</taxon>
        <taxon>Clostridia</taxon>
        <taxon>Peptostreptococcales</taxon>
        <taxon>Filifactoraceae</taxon>
        <taxon>Filifactor</taxon>
    </lineage>
</organism>
<dbReference type="InterPro" id="IPR023319">
    <property type="entry name" value="Tex-like_HTH_dom_sf"/>
</dbReference>
<dbReference type="Pfam" id="PF22706">
    <property type="entry name" value="Tex_central_region"/>
    <property type="match status" value="1"/>
</dbReference>
<proteinExistence type="predicted"/>
<dbReference type="PANTHER" id="PTHR10724">
    <property type="entry name" value="30S RIBOSOMAL PROTEIN S1"/>
    <property type="match status" value="1"/>
</dbReference>
<name>A0ABV9QLP4_9FIRM</name>
<dbReference type="Pfam" id="PF12836">
    <property type="entry name" value="HHH_3"/>
    <property type="match status" value="1"/>
</dbReference>
<gene>
    <name evidence="2" type="ORF">ACFO4R_08535</name>
</gene>
<dbReference type="Proteomes" id="UP001595916">
    <property type="component" value="Unassembled WGS sequence"/>
</dbReference>
<dbReference type="Gene3D" id="1.10.10.650">
    <property type="entry name" value="RuvA domain 2-like"/>
    <property type="match status" value="1"/>
</dbReference>
<dbReference type="InterPro" id="IPR023323">
    <property type="entry name" value="Tex-like_dom_sf"/>
</dbReference>
<protein>
    <submittedName>
        <fullName evidence="2">Tex family protein</fullName>
    </submittedName>
</protein>
<dbReference type="Pfam" id="PF00575">
    <property type="entry name" value="S1"/>
    <property type="match status" value="1"/>
</dbReference>
<dbReference type="InterPro" id="IPR012340">
    <property type="entry name" value="NA-bd_OB-fold"/>
</dbReference>
<dbReference type="Pfam" id="PF16921">
    <property type="entry name" value="Tex_YqgF"/>
    <property type="match status" value="1"/>
</dbReference>
<dbReference type="InterPro" id="IPR044146">
    <property type="entry name" value="S1_Tex"/>
</dbReference>
<keyword evidence="3" id="KW-1185">Reference proteome</keyword>
<dbReference type="Gene3D" id="3.30.420.140">
    <property type="entry name" value="YqgF/RNase H-like domain"/>
    <property type="match status" value="1"/>
</dbReference>
<dbReference type="PANTHER" id="PTHR10724:SF10">
    <property type="entry name" value="S1 RNA-BINDING DOMAIN-CONTAINING PROTEIN 1"/>
    <property type="match status" value="1"/>
</dbReference>
<dbReference type="Gene3D" id="2.40.50.140">
    <property type="entry name" value="Nucleic acid-binding proteins"/>
    <property type="match status" value="1"/>
</dbReference>
<dbReference type="SMART" id="SM00316">
    <property type="entry name" value="S1"/>
    <property type="match status" value="1"/>
</dbReference>
<dbReference type="Gene3D" id="1.10.3500.10">
    <property type="entry name" value="Tex N-terminal region-like"/>
    <property type="match status" value="1"/>
</dbReference>
<dbReference type="InterPro" id="IPR018974">
    <property type="entry name" value="Tex-like_N"/>
</dbReference>
<dbReference type="InterPro" id="IPR010994">
    <property type="entry name" value="RuvA_2-like"/>
</dbReference>
<dbReference type="InterPro" id="IPR012337">
    <property type="entry name" value="RNaseH-like_sf"/>
</dbReference>
<dbReference type="InterPro" id="IPR055179">
    <property type="entry name" value="Tex-like_central_region"/>
</dbReference>
<dbReference type="Pfam" id="PF17674">
    <property type="entry name" value="HHH_9"/>
    <property type="match status" value="1"/>
</dbReference>
<dbReference type="RefSeq" id="WP_379788666.1">
    <property type="nucleotide sequence ID" value="NZ_JBHSHL010000033.1"/>
</dbReference>
<dbReference type="SUPFAM" id="SSF53098">
    <property type="entry name" value="Ribonuclease H-like"/>
    <property type="match status" value="1"/>
</dbReference>
<dbReference type="SUPFAM" id="SSF47781">
    <property type="entry name" value="RuvA domain 2-like"/>
    <property type="match status" value="2"/>
</dbReference>
<dbReference type="PROSITE" id="PS50126">
    <property type="entry name" value="S1"/>
    <property type="match status" value="1"/>
</dbReference>
<dbReference type="InterPro" id="IPR037027">
    <property type="entry name" value="YqgF/RNaseH-like_dom_sf"/>
</dbReference>
<dbReference type="Pfam" id="PF09371">
    <property type="entry name" value="Tex_N"/>
    <property type="match status" value="1"/>
</dbReference>
<evidence type="ECO:0000313" key="3">
    <source>
        <dbReference type="Proteomes" id="UP001595916"/>
    </source>
</evidence>
<dbReference type="InterPro" id="IPR050437">
    <property type="entry name" value="Ribos_protein_bS1-like"/>
</dbReference>
<dbReference type="Gene3D" id="1.10.150.310">
    <property type="entry name" value="Tex RuvX-like domain-like"/>
    <property type="match status" value="1"/>
</dbReference>
<dbReference type="InterPro" id="IPR032639">
    <property type="entry name" value="Tex_YqgF"/>
</dbReference>
<dbReference type="InterPro" id="IPR003029">
    <property type="entry name" value="S1_domain"/>
</dbReference>
<sequence>MRIEQRLAKEFSLRLTQVEGAISLIDEGKTIPFIARYRKEVTGEMSDEVLREFHDRLRYLRNLEDKKEQVANSILEQGKMTEQIKEALEKAQTLVEVEDIYEPYKKKKRTRATIAMEKGLGDLALLIRLGREEVVLKAQDFLSEEKEVHTVEEAIQGALDILAQEIAEDFELKKEVRGLVHESSVLETSPKKDAEEKEDYLTYKMYFEYSQKAKEIPPHRILAINRGEKEDILKVKWSHPDERITALVHKRIPMTEFNRSYLEETCDDALKRLMLPSLEREYRTQMTEQAQERAIEVFGKNLRDLLLQGVLPDVTILGWDPAYRTGCKIAVIDKTGKVLATDTVYPTKPQNKVEETKRKIHALIDKHKVDVIAIGNGTASRESEEIVAQIIAEEKRDVRYIVVNEAGASVYSASKLGTEEFPDMNVSLRGAVSIARRLADPLAELVKISPEHIGVGQYQHDVNQTRLSEVLKGVVEGAVNTVGIDLNTASASLLTYVSGITPSVAKNIIAYREENGSFTRRKQLLKVKRLGESAYEQCAGFLRIKGGEEILDDTLVHPESYQKTYELLKTLEISPDTLSENNREVSSKMEEVDLREMAGRLDLGLPTLRDIVSELKKPGRDIRERRNPVDFSKHIMSLEDLEIGMELKGTVRNVLDFGAFVDIGLKHDGLVHISELSDSYVKNPMDVVKIGDIVSVRVIKIDTERQKVGLSMKSLKK</sequence>
<comment type="caution">
    <text evidence="2">The sequence shown here is derived from an EMBL/GenBank/DDBJ whole genome shotgun (WGS) entry which is preliminary data.</text>
</comment>
<dbReference type="EMBL" id="JBHSHL010000033">
    <property type="protein sequence ID" value="MFC4805129.1"/>
    <property type="molecule type" value="Genomic_DNA"/>
</dbReference>
<dbReference type="SMART" id="SM00732">
    <property type="entry name" value="YqgFc"/>
    <property type="match status" value="1"/>
</dbReference>